<evidence type="ECO:0000313" key="4">
    <source>
        <dbReference type="Proteomes" id="UP000562929"/>
    </source>
</evidence>
<keyword evidence="2" id="KW-0812">Transmembrane</keyword>
<evidence type="ECO:0000256" key="1">
    <source>
        <dbReference type="SAM" id="MobiDB-lite"/>
    </source>
</evidence>
<reference evidence="3 4" key="1">
    <citation type="journal article" date="2020" name="G3 (Bethesda)">
        <title>Genetic Underpinnings of Host Manipulation by Ophiocordyceps as Revealed by Comparative Transcriptomics.</title>
        <authorList>
            <person name="Will I."/>
            <person name="Das B."/>
            <person name="Trinh T."/>
            <person name="Brachmann A."/>
            <person name="Ohm R.A."/>
            <person name="de Bekker C."/>
        </authorList>
    </citation>
    <scope>NUCLEOTIDE SEQUENCE [LARGE SCALE GENOMIC DNA]</scope>
    <source>
        <strain evidence="3 4">EC05</strain>
    </source>
</reference>
<feature type="region of interest" description="Disordered" evidence="1">
    <location>
        <begin position="94"/>
        <end position="128"/>
    </location>
</feature>
<feature type="region of interest" description="Disordered" evidence="1">
    <location>
        <begin position="226"/>
        <end position="247"/>
    </location>
</feature>
<organism evidence="3 4">
    <name type="scientific">Ophiocordyceps camponoti-floridani</name>
    <dbReference type="NCBI Taxonomy" id="2030778"/>
    <lineage>
        <taxon>Eukaryota</taxon>
        <taxon>Fungi</taxon>
        <taxon>Dikarya</taxon>
        <taxon>Ascomycota</taxon>
        <taxon>Pezizomycotina</taxon>
        <taxon>Sordariomycetes</taxon>
        <taxon>Hypocreomycetidae</taxon>
        <taxon>Hypocreales</taxon>
        <taxon>Ophiocordycipitaceae</taxon>
        <taxon>Ophiocordyceps</taxon>
    </lineage>
</organism>
<feature type="transmembrane region" description="Helical" evidence="2">
    <location>
        <begin position="142"/>
        <end position="165"/>
    </location>
</feature>
<gene>
    <name evidence="3" type="ORF">GQ602_003609</name>
</gene>
<feature type="compositionally biased region" description="Low complexity" evidence="1">
    <location>
        <begin position="102"/>
        <end position="116"/>
    </location>
</feature>
<comment type="caution">
    <text evidence="3">The sequence shown here is derived from an EMBL/GenBank/DDBJ whole genome shotgun (WGS) entry which is preliminary data.</text>
</comment>
<accession>A0A8H4Q8K0</accession>
<dbReference type="AlphaFoldDB" id="A0A8H4Q8K0"/>
<dbReference type="EMBL" id="JAACLJ010000003">
    <property type="protein sequence ID" value="KAF4589720.1"/>
    <property type="molecule type" value="Genomic_DNA"/>
</dbReference>
<evidence type="ECO:0000256" key="2">
    <source>
        <dbReference type="SAM" id="Phobius"/>
    </source>
</evidence>
<dbReference type="OrthoDB" id="5426355at2759"/>
<evidence type="ECO:0000313" key="3">
    <source>
        <dbReference type="EMBL" id="KAF4589720.1"/>
    </source>
</evidence>
<dbReference type="Proteomes" id="UP000562929">
    <property type="component" value="Unassembled WGS sequence"/>
</dbReference>
<keyword evidence="2" id="KW-0472">Membrane</keyword>
<name>A0A8H4Q8K0_9HYPO</name>
<protein>
    <submittedName>
        <fullName evidence="3">Integral membrane protein</fullName>
    </submittedName>
</protein>
<sequence length="247" mass="25833">MAQAPITTIPPFADTAKLPDCARACGPLYDANGACVPPAAPQSDPAAYTACFCSHAKVAPFSKGTAGVCDAACTANQAGLQSIAGWFQSICKSPSQPPPPNNNNNNNNGNVRQNNNGAGGSSPVSPVVPANNGGGDWLSHHWQWVIMLVILVVGIAGIWIGACVWRRRYLRNKDQLLLNQKHQPESAAAAAVPAAAATTGTPSWGPVIPPSESHAPMTFLADSERSFTAEKAGSPKDKLKWTVTERT</sequence>
<proteinExistence type="predicted"/>
<keyword evidence="4" id="KW-1185">Reference proteome</keyword>
<keyword evidence="2" id="KW-1133">Transmembrane helix</keyword>